<reference evidence="1 2" key="1">
    <citation type="submission" date="2020-08" db="EMBL/GenBank/DDBJ databases">
        <title>Genomic Encyclopedia of Type Strains, Phase IV (KMG-IV): sequencing the most valuable type-strain genomes for metagenomic binning, comparative biology and taxonomic classification.</title>
        <authorList>
            <person name="Goeker M."/>
        </authorList>
    </citation>
    <scope>NUCLEOTIDE SEQUENCE [LARGE SCALE GENOMIC DNA]</scope>
    <source>
        <strain evidence="1 2">DSM 11275</strain>
    </source>
</reference>
<name>A0A7W8FFV1_9BACT</name>
<dbReference type="AlphaFoldDB" id="A0A7W8FFV1"/>
<evidence type="ECO:0000313" key="2">
    <source>
        <dbReference type="Proteomes" id="UP000539075"/>
    </source>
</evidence>
<gene>
    <name evidence="1" type="ORF">HNQ38_000205</name>
</gene>
<dbReference type="InterPro" id="IPR010413">
    <property type="entry name" value="HutX-like"/>
</dbReference>
<organism evidence="1 2">
    <name type="scientific">Desulfovibrio intestinalis</name>
    <dbReference type="NCBI Taxonomy" id="58621"/>
    <lineage>
        <taxon>Bacteria</taxon>
        <taxon>Pseudomonadati</taxon>
        <taxon>Thermodesulfobacteriota</taxon>
        <taxon>Desulfovibrionia</taxon>
        <taxon>Desulfovibrionales</taxon>
        <taxon>Desulfovibrionaceae</taxon>
        <taxon>Desulfovibrio</taxon>
    </lineage>
</organism>
<accession>A0A7W8FFV1</accession>
<evidence type="ECO:0000313" key="1">
    <source>
        <dbReference type="EMBL" id="MBB5142142.1"/>
    </source>
</evidence>
<dbReference type="CDD" id="cd16829">
    <property type="entry name" value="ChuX_HutX-like"/>
    <property type="match status" value="1"/>
</dbReference>
<comment type="caution">
    <text evidence="1">The sequence shown here is derived from an EMBL/GenBank/DDBJ whole genome shotgun (WGS) entry which is preliminary data.</text>
</comment>
<dbReference type="SUPFAM" id="SSF144064">
    <property type="entry name" value="Heme iron utilization protein-like"/>
    <property type="match status" value="1"/>
</dbReference>
<sequence length="167" mass="18838">MSDFVQVVRQKVTENPSVMLMSLAKELGRPEADVVAALPDEMRVRVSKNDFGAIWAAMTGWESCTFITIGCGGVVEVEGKLPQGNFMHGMFNLTDKQCPLGGHLFINRLEHIWFVSKPFFNKESHSVQFFDAAGDQMFAVYLGRNEQREIIPSVKEAYMHMRSEFAV</sequence>
<keyword evidence="2" id="KW-1185">Reference proteome</keyword>
<dbReference type="NCBIfam" id="TIGR04108">
    <property type="entry name" value="HutX"/>
    <property type="match status" value="1"/>
</dbReference>
<dbReference type="RefSeq" id="WP_183717385.1">
    <property type="nucleotide sequence ID" value="NZ_JACHGO010000001.1"/>
</dbReference>
<proteinExistence type="predicted"/>
<dbReference type="InterPro" id="IPR053733">
    <property type="entry name" value="Heme_Transport_Util_sf"/>
</dbReference>
<dbReference type="Gene3D" id="3.40.1570.10">
    <property type="entry name" value="HemS/ChuS/ChuX like domains"/>
    <property type="match status" value="1"/>
</dbReference>
<dbReference type="Pfam" id="PF06228">
    <property type="entry name" value="ChuX_HutX"/>
    <property type="match status" value="1"/>
</dbReference>
<dbReference type="EMBL" id="JACHGO010000001">
    <property type="protein sequence ID" value="MBB5142142.1"/>
    <property type="molecule type" value="Genomic_DNA"/>
</dbReference>
<protein>
    <recommendedName>
        <fullName evidence="3">Heme utilization cystosolic carrier protein HutX</fullName>
    </recommendedName>
</protein>
<evidence type="ECO:0008006" key="3">
    <source>
        <dbReference type="Google" id="ProtNLM"/>
    </source>
</evidence>
<dbReference type="Proteomes" id="UP000539075">
    <property type="component" value="Unassembled WGS sequence"/>
</dbReference>